<dbReference type="AlphaFoldDB" id="A0A2I0HNV8"/>
<dbReference type="Proteomes" id="UP000233551">
    <property type="component" value="Unassembled WGS sequence"/>
</dbReference>
<gene>
    <name evidence="1" type="ORF">CRG98_046222</name>
</gene>
<dbReference type="InterPro" id="IPR000157">
    <property type="entry name" value="TIR_dom"/>
</dbReference>
<accession>A0A2I0HNV8</accession>
<reference evidence="1 2" key="1">
    <citation type="submission" date="2017-11" db="EMBL/GenBank/DDBJ databases">
        <title>De-novo sequencing of pomegranate (Punica granatum L.) genome.</title>
        <authorList>
            <person name="Akparov Z."/>
            <person name="Amiraslanov A."/>
            <person name="Hajiyeva S."/>
            <person name="Abbasov M."/>
            <person name="Kaur K."/>
            <person name="Hamwieh A."/>
            <person name="Solovyev V."/>
            <person name="Salamov A."/>
            <person name="Braich B."/>
            <person name="Kosarev P."/>
            <person name="Mahmoud A."/>
            <person name="Hajiyev E."/>
            <person name="Babayeva S."/>
            <person name="Izzatullayeva V."/>
            <person name="Mammadov A."/>
            <person name="Mammadov A."/>
            <person name="Sharifova S."/>
            <person name="Ojaghi J."/>
            <person name="Eynullazada K."/>
            <person name="Bayramov B."/>
            <person name="Abdulazimova A."/>
            <person name="Shahmuradov I."/>
        </authorList>
    </citation>
    <scope>NUCLEOTIDE SEQUENCE [LARGE SCALE GENOMIC DNA]</scope>
    <source>
        <strain evidence="2">cv. AG2017</strain>
        <tissue evidence="1">Leaf</tissue>
    </source>
</reference>
<sequence length="204" mass="23085">MKELSHQTKKRQSTPFIRGSNEVFLSCAKHKSSKDLVLYLSRTLETAGIRTIDSGHRRLIASVEAIYRSSIYIPVICEDYLSTPDCLTELRDLLDIWMREPDKVILPIFHGLKRSDAFKTAMTIIEKSCLEPSIREAGIERVNVVAKMSGWVVSDPCSAETVHLIAQEVASIIHPKFPQEGPYFVGIDRKVEQIMNLLNVEVND</sequence>
<dbReference type="SUPFAM" id="SSF52200">
    <property type="entry name" value="Toll/Interleukin receptor TIR domain"/>
    <property type="match status" value="1"/>
</dbReference>
<evidence type="ECO:0000313" key="1">
    <source>
        <dbReference type="EMBL" id="PKI33388.1"/>
    </source>
</evidence>
<dbReference type="EMBL" id="PGOL01006657">
    <property type="protein sequence ID" value="PKI33388.1"/>
    <property type="molecule type" value="Genomic_DNA"/>
</dbReference>
<proteinExistence type="predicted"/>
<dbReference type="PROSITE" id="PS50104">
    <property type="entry name" value="TIR"/>
    <property type="match status" value="1"/>
</dbReference>
<name>A0A2I0HNV8_PUNGR</name>
<organism evidence="1 2">
    <name type="scientific">Punica granatum</name>
    <name type="common">Pomegranate</name>
    <dbReference type="NCBI Taxonomy" id="22663"/>
    <lineage>
        <taxon>Eukaryota</taxon>
        <taxon>Viridiplantae</taxon>
        <taxon>Streptophyta</taxon>
        <taxon>Embryophyta</taxon>
        <taxon>Tracheophyta</taxon>
        <taxon>Spermatophyta</taxon>
        <taxon>Magnoliopsida</taxon>
        <taxon>eudicotyledons</taxon>
        <taxon>Gunneridae</taxon>
        <taxon>Pentapetalae</taxon>
        <taxon>rosids</taxon>
        <taxon>malvids</taxon>
        <taxon>Myrtales</taxon>
        <taxon>Lythraceae</taxon>
        <taxon>Punica</taxon>
    </lineage>
</organism>
<dbReference type="Pfam" id="PF13676">
    <property type="entry name" value="TIR_2"/>
    <property type="match status" value="1"/>
</dbReference>
<protein>
    <submittedName>
        <fullName evidence="1">Uncharacterized protein</fullName>
    </submittedName>
</protein>
<dbReference type="GeneID" id="116201465"/>
<dbReference type="GO" id="GO:0007165">
    <property type="term" value="P:signal transduction"/>
    <property type="evidence" value="ECO:0007669"/>
    <property type="project" value="InterPro"/>
</dbReference>
<dbReference type="InterPro" id="IPR035897">
    <property type="entry name" value="Toll_tir_struct_dom_sf"/>
</dbReference>
<evidence type="ECO:0000313" key="2">
    <source>
        <dbReference type="Proteomes" id="UP000233551"/>
    </source>
</evidence>
<dbReference type="Gene3D" id="3.40.50.10140">
    <property type="entry name" value="Toll/interleukin-1 receptor homology (TIR) domain"/>
    <property type="match status" value="1"/>
</dbReference>
<comment type="caution">
    <text evidence="1">The sequence shown here is derived from an EMBL/GenBank/DDBJ whole genome shotgun (WGS) entry which is preliminary data.</text>
</comment>
<keyword evidence="2" id="KW-1185">Reference proteome</keyword>